<reference evidence="3 4" key="1">
    <citation type="submission" date="2019-10" db="EMBL/GenBank/DDBJ databases">
        <title>Complete genome sequence of Variovorax paradoxus 5C-2.</title>
        <authorList>
            <person name="Gogoleva N.E."/>
            <person name="Balkin A.S."/>
        </authorList>
    </citation>
    <scope>NUCLEOTIDE SEQUENCE [LARGE SCALE GENOMIC DNA]</scope>
    <source>
        <strain evidence="3 4">5C-2</strain>
    </source>
</reference>
<sequence length="295" mass="32582">MKKLPEYNVLLPDWQGPETQFDDISEALRAMLNGTITRVAPEDKKQPVHESASTCDSLLAVHPHAIEVGAPSGTGEAVGNGNTYAVFFLGFMGFGAWFLWEGLMSSSAFFLASGSIIFAIGFFPFSFALRMSHLAPRDIPVVFNRKTREVSICVLGRLRFWRFWERVGIDKVITTSWDDLQARSYKIMQLTGEAARDTHVLRLLWGEARNPRKLEGIALIGYLGWYEDAALWRLWEHIRRYMEEGGPAIQPGESLRTSGAGKLPELPPEVIAAAGGPAFSVEEVARLANAAGVAA</sequence>
<keyword evidence="1" id="KW-0812">Transmembrane</keyword>
<dbReference type="InterPro" id="IPR046554">
    <property type="entry name" value="DUF6708"/>
</dbReference>
<dbReference type="Pfam" id="PF20455">
    <property type="entry name" value="DUF6708"/>
    <property type="match status" value="1"/>
</dbReference>
<dbReference type="Proteomes" id="UP000326780">
    <property type="component" value="Chromosome"/>
</dbReference>
<name>A0A5Q0M0Q0_VARPD</name>
<feature type="domain" description="DUF6708" evidence="2">
    <location>
        <begin position="127"/>
        <end position="248"/>
    </location>
</feature>
<organism evidence="3 4">
    <name type="scientific">Variovorax paradoxus</name>
    <dbReference type="NCBI Taxonomy" id="34073"/>
    <lineage>
        <taxon>Bacteria</taxon>
        <taxon>Pseudomonadati</taxon>
        <taxon>Pseudomonadota</taxon>
        <taxon>Betaproteobacteria</taxon>
        <taxon>Burkholderiales</taxon>
        <taxon>Comamonadaceae</taxon>
        <taxon>Variovorax</taxon>
    </lineage>
</organism>
<dbReference type="RefSeq" id="WP_153281610.1">
    <property type="nucleotide sequence ID" value="NZ_CP045644.1"/>
</dbReference>
<keyword evidence="1" id="KW-1133">Transmembrane helix</keyword>
<accession>A0A5Q0M0Q0</accession>
<feature type="transmembrane region" description="Helical" evidence="1">
    <location>
        <begin position="83"/>
        <end position="100"/>
    </location>
</feature>
<keyword evidence="1" id="KW-0472">Membrane</keyword>
<dbReference type="EMBL" id="CP045644">
    <property type="protein sequence ID" value="QFZ82798.1"/>
    <property type="molecule type" value="Genomic_DNA"/>
</dbReference>
<protein>
    <recommendedName>
        <fullName evidence="2">DUF6708 domain-containing protein</fullName>
    </recommendedName>
</protein>
<proteinExistence type="predicted"/>
<feature type="transmembrane region" description="Helical" evidence="1">
    <location>
        <begin position="106"/>
        <end position="129"/>
    </location>
</feature>
<evidence type="ECO:0000313" key="3">
    <source>
        <dbReference type="EMBL" id="QFZ82798.1"/>
    </source>
</evidence>
<dbReference type="AlphaFoldDB" id="A0A5Q0M0Q0"/>
<evidence type="ECO:0000313" key="4">
    <source>
        <dbReference type="Proteomes" id="UP000326780"/>
    </source>
</evidence>
<evidence type="ECO:0000256" key="1">
    <source>
        <dbReference type="SAM" id="Phobius"/>
    </source>
</evidence>
<evidence type="ECO:0000259" key="2">
    <source>
        <dbReference type="Pfam" id="PF20455"/>
    </source>
</evidence>
<gene>
    <name evidence="3" type="ORF">GFK26_08495</name>
</gene>